<proteinExistence type="predicted"/>
<evidence type="ECO:0000313" key="1">
    <source>
        <dbReference type="EMBL" id="CAK5054166.1"/>
    </source>
</evidence>
<name>A0ACB0YMQ0_MELEN</name>
<accession>A0ACB0YMQ0</accession>
<sequence>MTKEFRKPWIIALTCGLWIADSPQNICGQTRADVLDSEVLVKRCQIRKLVGIRCRKPWIIALTFRLWIADSPQNNCGHKLKFADFWFVRDLDVV</sequence>
<protein>
    <submittedName>
        <fullName evidence="1">Uncharacterized protein</fullName>
    </submittedName>
</protein>
<reference evidence="1" key="1">
    <citation type="submission" date="2023-11" db="EMBL/GenBank/DDBJ databases">
        <authorList>
            <person name="Poullet M."/>
        </authorList>
    </citation>
    <scope>NUCLEOTIDE SEQUENCE</scope>
    <source>
        <strain evidence="1">E1834</strain>
    </source>
</reference>
<keyword evidence="2" id="KW-1185">Reference proteome</keyword>
<dbReference type="EMBL" id="CAVMJV010000015">
    <property type="protein sequence ID" value="CAK5054166.1"/>
    <property type="molecule type" value="Genomic_DNA"/>
</dbReference>
<organism evidence="1 2">
    <name type="scientific">Meloidogyne enterolobii</name>
    <name type="common">Root-knot nematode worm</name>
    <name type="synonym">Meloidogyne mayaguensis</name>
    <dbReference type="NCBI Taxonomy" id="390850"/>
    <lineage>
        <taxon>Eukaryota</taxon>
        <taxon>Metazoa</taxon>
        <taxon>Ecdysozoa</taxon>
        <taxon>Nematoda</taxon>
        <taxon>Chromadorea</taxon>
        <taxon>Rhabditida</taxon>
        <taxon>Tylenchina</taxon>
        <taxon>Tylenchomorpha</taxon>
        <taxon>Tylenchoidea</taxon>
        <taxon>Meloidogynidae</taxon>
        <taxon>Meloidogyninae</taxon>
        <taxon>Meloidogyne</taxon>
    </lineage>
</organism>
<gene>
    <name evidence="1" type="ORF">MENTE1834_LOCUS14333</name>
</gene>
<dbReference type="Proteomes" id="UP001497535">
    <property type="component" value="Unassembled WGS sequence"/>
</dbReference>
<comment type="caution">
    <text evidence="1">The sequence shown here is derived from an EMBL/GenBank/DDBJ whole genome shotgun (WGS) entry which is preliminary data.</text>
</comment>
<evidence type="ECO:0000313" key="2">
    <source>
        <dbReference type="Proteomes" id="UP001497535"/>
    </source>
</evidence>